<comment type="caution">
    <text evidence="1">The sequence shown here is derived from an EMBL/GenBank/DDBJ whole genome shotgun (WGS) entry which is preliminary data.</text>
</comment>
<evidence type="ECO:0000313" key="2">
    <source>
        <dbReference type="Proteomes" id="UP000700596"/>
    </source>
</evidence>
<proteinExistence type="predicted"/>
<gene>
    <name evidence="1" type="ORF">B0J11DRAFT_304585</name>
</gene>
<dbReference type="AlphaFoldDB" id="A0A9P9IM23"/>
<protein>
    <submittedName>
        <fullName evidence="1">Uncharacterized protein</fullName>
    </submittedName>
</protein>
<reference evidence="1" key="1">
    <citation type="journal article" date="2021" name="Nat. Commun.">
        <title>Genetic determinants of endophytism in the Arabidopsis root mycobiome.</title>
        <authorList>
            <person name="Mesny F."/>
            <person name="Miyauchi S."/>
            <person name="Thiergart T."/>
            <person name="Pickel B."/>
            <person name="Atanasova L."/>
            <person name="Karlsson M."/>
            <person name="Huettel B."/>
            <person name="Barry K.W."/>
            <person name="Haridas S."/>
            <person name="Chen C."/>
            <person name="Bauer D."/>
            <person name="Andreopoulos W."/>
            <person name="Pangilinan J."/>
            <person name="LaButti K."/>
            <person name="Riley R."/>
            <person name="Lipzen A."/>
            <person name="Clum A."/>
            <person name="Drula E."/>
            <person name="Henrissat B."/>
            <person name="Kohler A."/>
            <person name="Grigoriev I.V."/>
            <person name="Martin F.M."/>
            <person name="Hacquard S."/>
        </authorList>
    </citation>
    <scope>NUCLEOTIDE SEQUENCE</scope>
    <source>
        <strain evidence="1">MPI-CAGE-CH-0243</strain>
    </source>
</reference>
<name>A0A9P9IM23_9PLEO</name>
<accession>A0A9P9IM23</accession>
<organism evidence="1 2">
    <name type="scientific">Dendryphion nanum</name>
    <dbReference type="NCBI Taxonomy" id="256645"/>
    <lineage>
        <taxon>Eukaryota</taxon>
        <taxon>Fungi</taxon>
        <taxon>Dikarya</taxon>
        <taxon>Ascomycota</taxon>
        <taxon>Pezizomycotina</taxon>
        <taxon>Dothideomycetes</taxon>
        <taxon>Pleosporomycetidae</taxon>
        <taxon>Pleosporales</taxon>
        <taxon>Torulaceae</taxon>
        <taxon>Dendryphion</taxon>
    </lineage>
</organism>
<dbReference type="EMBL" id="JAGMWT010000007">
    <property type="protein sequence ID" value="KAH7125371.1"/>
    <property type="molecule type" value="Genomic_DNA"/>
</dbReference>
<evidence type="ECO:0000313" key="1">
    <source>
        <dbReference type="EMBL" id="KAH7125371.1"/>
    </source>
</evidence>
<sequence length="230" mass="25683">MICLFISPGHNLQLPPASISTRCVSTERGRRESSTLAQHARWPSLPEQYLVAPRQHACPFPASQSRWLALQKKKTSLACSSGFLETSAHACCSRTREAHPSTGAESNANYILPHCILSHHQFSHRSGERHHAVHREHPKWFLTNSTHPIAMIQMPALSPNSPQVSQHVAPVRSRLPCNSSVVEHRCESKSGRDALCLDPTLSVIQRFILQSNSNRWNLGLPRRFGPFLTG</sequence>
<keyword evidence="2" id="KW-1185">Reference proteome</keyword>
<dbReference type="Proteomes" id="UP000700596">
    <property type="component" value="Unassembled WGS sequence"/>
</dbReference>